<sequence>MEDTLATGHAISVAYDMLEEPIFVSAQGHKYTECELADGFYKQLYYMLDGKQLHEAQESAKKRYDDITHKEAYASLVYRLGSKKKADEECEFIRQRFMDPCEVKYKNFTCMIDTIFEYMDWMHMKPEYFQMELLRGCILGMAEYQFGNDLFKYKHLLLQKFGLATPEIWTYNPKAPSLAVAKQIDDVFEIYARNYTCAMAPRQCGKSTIVVLIIMGMVLFMD</sequence>
<protein>
    <submittedName>
        <fullName evidence="1">Terminase</fullName>
    </submittedName>
</protein>
<reference evidence="1" key="1">
    <citation type="submission" date="2016-05" db="EMBL/GenBank/DDBJ databases">
        <title>Genetic Characterization of Esocid herpesvirus 1 (EsHV1).</title>
        <authorList>
            <person name="Freitas J.T."/>
            <person name="Subramaniam K."/>
            <person name="Marcquenski S."/>
            <person name="Groff J."/>
            <person name="Waltzek T.B."/>
        </authorList>
    </citation>
    <scope>NUCLEOTIDE SEQUENCE</scope>
    <source>
        <strain evidence="1">EsHV1_2014</strain>
    </source>
</reference>
<evidence type="ECO:0000313" key="1">
    <source>
        <dbReference type="EMBL" id="ANK58030.1"/>
    </source>
</evidence>
<proteinExistence type="predicted"/>
<organism evidence="1">
    <name type="scientific">Esocid herpesvirus 1</name>
    <dbReference type="NCBI Taxonomy" id="1862331"/>
    <lineage>
        <taxon>Viruses</taxon>
        <taxon>Duplodnaviria</taxon>
        <taxon>Heunggongvirae</taxon>
        <taxon>Peploviricota</taxon>
        <taxon>Herviviricetes</taxon>
        <taxon>Herpesvirales</taxon>
        <taxon>Alloherpesviridae</taxon>
    </lineage>
</organism>
<dbReference type="EMBL" id="KX198667">
    <property type="protein sequence ID" value="ANK58030.1"/>
    <property type="molecule type" value="Genomic_DNA"/>
</dbReference>
<gene>
    <name evidence="1" type="primary">ORF62</name>
    <name evidence="1" type="ORF">EsHV1_ORF62</name>
</gene>
<name>A0A192GQ19_9VIRU</name>
<feature type="non-terminal residue" evidence="1">
    <location>
        <position position="222"/>
    </location>
</feature>
<accession>A0A192GQ19</accession>